<dbReference type="AlphaFoldDB" id="A0A1G7DVT0"/>
<reference evidence="1 2" key="1">
    <citation type="submission" date="2016-10" db="EMBL/GenBank/DDBJ databases">
        <authorList>
            <person name="de Groot N.N."/>
        </authorList>
    </citation>
    <scope>NUCLEOTIDE SEQUENCE [LARGE SCALE GENOMIC DNA]</scope>
    <source>
        <strain evidence="1 2">CGMCC 4.3143</strain>
    </source>
</reference>
<protein>
    <submittedName>
        <fullName evidence="1">Uncharacterized protein</fullName>
    </submittedName>
</protein>
<dbReference type="Proteomes" id="UP000198967">
    <property type="component" value="Unassembled WGS sequence"/>
</dbReference>
<accession>A0A1G7DVT0</accession>
<dbReference type="OrthoDB" id="3575434at2"/>
<keyword evidence="2" id="KW-1185">Reference proteome</keyword>
<proteinExistence type="predicted"/>
<name>A0A1G7DVT0_PSEOR</name>
<dbReference type="RefSeq" id="WP_093074953.1">
    <property type="nucleotide sequence ID" value="NZ_FNBE01000001.1"/>
</dbReference>
<evidence type="ECO:0000313" key="1">
    <source>
        <dbReference type="EMBL" id="SDE55115.1"/>
    </source>
</evidence>
<organism evidence="1 2">
    <name type="scientific">Pseudonocardia oroxyli</name>
    <dbReference type="NCBI Taxonomy" id="366584"/>
    <lineage>
        <taxon>Bacteria</taxon>
        <taxon>Bacillati</taxon>
        <taxon>Actinomycetota</taxon>
        <taxon>Actinomycetes</taxon>
        <taxon>Pseudonocardiales</taxon>
        <taxon>Pseudonocardiaceae</taxon>
        <taxon>Pseudonocardia</taxon>
    </lineage>
</organism>
<evidence type="ECO:0000313" key="2">
    <source>
        <dbReference type="Proteomes" id="UP000198967"/>
    </source>
</evidence>
<dbReference type="EMBL" id="FNBE01000001">
    <property type="protein sequence ID" value="SDE55115.1"/>
    <property type="molecule type" value="Genomic_DNA"/>
</dbReference>
<dbReference type="STRING" id="366584.SAMN05216377_101147"/>
<gene>
    <name evidence="1" type="ORF">SAMN05216377_101147</name>
</gene>
<sequence length="133" mass="14601">MHAPCLALLQVKAPSGIDPHVLEAALTRALNGDPTRPVVAELEWLPAWREGRGRRRRYAYVAVLQGAGEASELVRSAQRSAKRAVRRLYGEKCSARARTAEARELPTLWCSVRGTPHRGLPASPAARSSIRSR</sequence>